<protein>
    <submittedName>
        <fullName evidence="2">Uncharacterized protein</fullName>
    </submittedName>
</protein>
<evidence type="ECO:0000256" key="1">
    <source>
        <dbReference type="SAM" id="MobiDB-lite"/>
    </source>
</evidence>
<feature type="compositionally biased region" description="Polar residues" evidence="1">
    <location>
        <begin position="19"/>
        <end position="28"/>
    </location>
</feature>
<evidence type="ECO:0000313" key="2">
    <source>
        <dbReference type="EMBL" id="TRX93362.1"/>
    </source>
</evidence>
<proteinExistence type="predicted"/>
<sequence length="101" mass="11288">MFSSPECPIHDQTGHQNRRQTSTTTPLQRPNLPSPETADSYLHPWGASRPARDETKATASGTEWVDRTDFVTARPKPSRTGGADAKALLELQENGMRKRWT</sequence>
<accession>A0A553HZI2</accession>
<organism evidence="2 3">
    <name type="scientific">Xylaria flabelliformis</name>
    <dbReference type="NCBI Taxonomy" id="2512241"/>
    <lineage>
        <taxon>Eukaryota</taxon>
        <taxon>Fungi</taxon>
        <taxon>Dikarya</taxon>
        <taxon>Ascomycota</taxon>
        <taxon>Pezizomycotina</taxon>
        <taxon>Sordariomycetes</taxon>
        <taxon>Xylariomycetidae</taxon>
        <taxon>Xylariales</taxon>
        <taxon>Xylariaceae</taxon>
        <taxon>Xylaria</taxon>
    </lineage>
</organism>
<name>A0A553HZI2_9PEZI</name>
<gene>
    <name evidence="2" type="ORF">FHL15_005637</name>
</gene>
<reference evidence="3" key="1">
    <citation type="submission" date="2019-06" db="EMBL/GenBank/DDBJ databases">
        <title>Draft genome sequence of the griseofulvin-producing fungus Xylaria cubensis strain G536.</title>
        <authorList>
            <person name="Mead M.E."/>
            <person name="Raja H.A."/>
            <person name="Steenwyk J.L."/>
            <person name="Knowles S.L."/>
            <person name="Oberlies N.H."/>
            <person name="Rokas A."/>
        </authorList>
    </citation>
    <scope>NUCLEOTIDE SEQUENCE [LARGE SCALE GENOMIC DNA]</scope>
    <source>
        <strain evidence="3">G536</strain>
    </source>
</reference>
<evidence type="ECO:0000313" key="3">
    <source>
        <dbReference type="Proteomes" id="UP000319160"/>
    </source>
</evidence>
<dbReference type="Proteomes" id="UP000319160">
    <property type="component" value="Unassembled WGS sequence"/>
</dbReference>
<keyword evidence="3" id="KW-1185">Reference proteome</keyword>
<comment type="caution">
    <text evidence="2">The sequence shown here is derived from an EMBL/GenBank/DDBJ whole genome shotgun (WGS) entry which is preliminary data.</text>
</comment>
<feature type="region of interest" description="Disordered" evidence="1">
    <location>
        <begin position="1"/>
        <end position="101"/>
    </location>
</feature>
<dbReference type="AlphaFoldDB" id="A0A553HZI2"/>
<dbReference type="EMBL" id="VFLP01000029">
    <property type="protein sequence ID" value="TRX93362.1"/>
    <property type="molecule type" value="Genomic_DNA"/>
</dbReference>